<reference evidence="3" key="1">
    <citation type="submission" date="2021-09" db="EMBL/GenBank/DDBJ databases">
        <authorList>
            <consortium name="AG Swart"/>
            <person name="Singh M."/>
            <person name="Singh A."/>
            <person name="Seah K."/>
            <person name="Emmerich C."/>
        </authorList>
    </citation>
    <scope>NUCLEOTIDE SEQUENCE</scope>
    <source>
        <strain evidence="3">ATCC30299</strain>
    </source>
</reference>
<dbReference type="PROSITE" id="PS50222">
    <property type="entry name" value="EF_HAND_2"/>
    <property type="match status" value="4"/>
</dbReference>
<accession>A0AAU9IJ89</accession>
<proteinExistence type="predicted"/>
<feature type="domain" description="EF-hand" evidence="2">
    <location>
        <begin position="315"/>
        <end position="350"/>
    </location>
</feature>
<organism evidence="3 4">
    <name type="scientific">Blepharisma stoltei</name>
    <dbReference type="NCBI Taxonomy" id="1481888"/>
    <lineage>
        <taxon>Eukaryota</taxon>
        <taxon>Sar</taxon>
        <taxon>Alveolata</taxon>
        <taxon>Ciliophora</taxon>
        <taxon>Postciliodesmatophora</taxon>
        <taxon>Heterotrichea</taxon>
        <taxon>Heterotrichida</taxon>
        <taxon>Blepharismidae</taxon>
        <taxon>Blepharisma</taxon>
    </lineage>
</organism>
<evidence type="ECO:0000256" key="1">
    <source>
        <dbReference type="ARBA" id="ARBA00022837"/>
    </source>
</evidence>
<dbReference type="GO" id="GO:0005509">
    <property type="term" value="F:calcium ion binding"/>
    <property type="evidence" value="ECO:0007669"/>
    <property type="project" value="InterPro"/>
</dbReference>
<dbReference type="PROSITE" id="PS00018">
    <property type="entry name" value="EF_HAND_1"/>
    <property type="match status" value="2"/>
</dbReference>
<comment type="caution">
    <text evidence="3">The sequence shown here is derived from an EMBL/GenBank/DDBJ whole genome shotgun (WGS) entry which is preliminary data.</text>
</comment>
<dbReference type="InterPro" id="IPR018247">
    <property type="entry name" value="EF_Hand_1_Ca_BS"/>
</dbReference>
<dbReference type="InterPro" id="IPR002048">
    <property type="entry name" value="EF_hand_dom"/>
</dbReference>
<dbReference type="InterPro" id="IPR011992">
    <property type="entry name" value="EF-hand-dom_pair"/>
</dbReference>
<dbReference type="PANTHER" id="PTHR20875:SF0">
    <property type="entry name" value="GH12158P"/>
    <property type="match status" value="1"/>
</dbReference>
<keyword evidence="1" id="KW-0106">Calcium</keyword>
<dbReference type="Pfam" id="PF13499">
    <property type="entry name" value="EF-hand_7"/>
    <property type="match status" value="1"/>
</dbReference>
<protein>
    <recommendedName>
        <fullName evidence="2">EF-hand domain-containing protein</fullName>
    </recommendedName>
</protein>
<dbReference type="SUPFAM" id="SSF47473">
    <property type="entry name" value="EF-hand"/>
    <property type="match status" value="2"/>
</dbReference>
<dbReference type="Gene3D" id="1.10.238.10">
    <property type="entry name" value="EF-hand"/>
    <property type="match status" value="3"/>
</dbReference>
<evidence type="ECO:0000259" key="2">
    <source>
        <dbReference type="PROSITE" id="PS50222"/>
    </source>
</evidence>
<gene>
    <name evidence="3" type="ORF">BSTOLATCC_MIC9945</name>
</gene>
<keyword evidence="4" id="KW-1185">Reference proteome</keyword>
<evidence type="ECO:0000313" key="3">
    <source>
        <dbReference type="EMBL" id="CAG9314148.1"/>
    </source>
</evidence>
<feature type="domain" description="EF-hand" evidence="2">
    <location>
        <begin position="259"/>
        <end position="294"/>
    </location>
</feature>
<dbReference type="Proteomes" id="UP001162131">
    <property type="component" value="Unassembled WGS sequence"/>
</dbReference>
<sequence>MSLLRSRSLRPQSLVILPGNDRLVRNQPDSLSNKRSAVENLLNLVSSSYSDWKDSFAFLDKRKRGWVSDAELKMIFYRHEFNADTTAYQEIFNAFANGNTFNYIRFLENAKSKAPSKNSNDIKLLQRKLQEVIEIRGISPTMLFLQFDVNQNSRVSSDEITNYFRTLGLKISRRDMKNLVSQFTSDPNGLNYNQFVSLLLPGSNQKSEGQNNLIFELAILLLPMQYDLLELLKTQDRYETGILNKQEFEAAVIHVLAFFTSQELSLLFDVLDKDQTGNISYRDLWSLIESISARLETLSTEEKNVLEHFKDEFFDETDKVDRYLRRSDADSDGLITIEEFSQALQRLGVAFERNKIDQIFKTLDSKKANKISTLEVLRAIQKGIWESP</sequence>
<dbReference type="EMBL" id="CAJZBQ010000011">
    <property type="protein sequence ID" value="CAG9314148.1"/>
    <property type="molecule type" value="Genomic_DNA"/>
</dbReference>
<feature type="domain" description="EF-hand" evidence="2">
    <location>
        <begin position="351"/>
        <end position="386"/>
    </location>
</feature>
<dbReference type="PANTHER" id="PTHR20875">
    <property type="entry name" value="EF-HAND CALCIUM-BINDING DOMAIN-CONTAINING PROTEIN 6-RELATED"/>
    <property type="match status" value="1"/>
</dbReference>
<name>A0AAU9IJ89_9CILI</name>
<dbReference type="AlphaFoldDB" id="A0AAU9IJ89"/>
<dbReference type="InterPro" id="IPR052603">
    <property type="entry name" value="EFCB6"/>
</dbReference>
<dbReference type="SMART" id="SM00054">
    <property type="entry name" value="EFh"/>
    <property type="match status" value="5"/>
</dbReference>
<dbReference type="CDD" id="cd00051">
    <property type="entry name" value="EFh"/>
    <property type="match status" value="1"/>
</dbReference>
<feature type="domain" description="EF-hand" evidence="2">
    <location>
        <begin position="143"/>
        <end position="170"/>
    </location>
</feature>
<evidence type="ECO:0000313" key="4">
    <source>
        <dbReference type="Proteomes" id="UP001162131"/>
    </source>
</evidence>